<dbReference type="Proteomes" id="UP001162060">
    <property type="component" value="Unassembled WGS sequence"/>
</dbReference>
<reference evidence="1" key="1">
    <citation type="submission" date="2024-01" db="EMBL/GenBank/DDBJ databases">
        <authorList>
            <person name="Webb A."/>
        </authorList>
    </citation>
    <scope>NUCLEOTIDE SEQUENCE</scope>
    <source>
        <strain evidence="1">Pm1</strain>
    </source>
</reference>
<dbReference type="AlphaFoldDB" id="A0AAV1TTV6"/>
<evidence type="ECO:0000313" key="1">
    <source>
        <dbReference type="EMBL" id="CAK7924828.1"/>
    </source>
</evidence>
<protein>
    <submittedName>
        <fullName evidence="1">Uncharacterized protein</fullName>
    </submittedName>
</protein>
<gene>
    <name evidence="1" type="ORF">PM001_LOCUS9978</name>
</gene>
<dbReference type="EMBL" id="CAKLBY020000078">
    <property type="protein sequence ID" value="CAK7924828.1"/>
    <property type="molecule type" value="Genomic_DNA"/>
</dbReference>
<organism evidence="1 2">
    <name type="scientific">Peronospora matthiolae</name>
    <dbReference type="NCBI Taxonomy" id="2874970"/>
    <lineage>
        <taxon>Eukaryota</taxon>
        <taxon>Sar</taxon>
        <taxon>Stramenopiles</taxon>
        <taxon>Oomycota</taxon>
        <taxon>Peronosporomycetes</taxon>
        <taxon>Peronosporales</taxon>
        <taxon>Peronosporaceae</taxon>
        <taxon>Peronospora</taxon>
    </lineage>
</organism>
<name>A0AAV1TTV6_9STRA</name>
<evidence type="ECO:0000313" key="2">
    <source>
        <dbReference type="Proteomes" id="UP001162060"/>
    </source>
</evidence>
<accession>A0AAV1TTV6</accession>
<comment type="caution">
    <text evidence="1">The sequence shown here is derived from an EMBL/GenBank/DDBJ whole genome shotgun (WGS) entry which is preliminary data.</text>
</comment>
<sequence>MSGLHSTMNVQLVRVNPDYPEMPFRCHGVGVTDDATSALD</sequence>
<proteinExistence type="predicted"/>